<dbReference type="PRINTS" id="PR00678">
    <property type="entry name" value="PI3KINASEP85"/>
</dbReference>
<evidence type="ECO:0000313" key="5">
    <source>
        <dbReference type="Ensembl" id="ENSTNIP00000006602.1"/>
    </source>
</evidence>
<dbReference type="Pfam" id="PF16454">
    <property type="entry name" value="PI3K_P85_iSH2"/>
    <property type="match status" value="1"/>
</dbReference>
<dbReference type="AlphaFoldDB" id="H3CEC8"/>
<feature type="coiled-coil region" evidence="3">
    <location>
        <begin position="175"/>
        <end position="209"/>
    </location>
</feature>
<dbReference type="GO" id="GO:0005942">
    <property type="term" value="C:phosphatidylinositol 3-kinase complex"/>
    <property type="evidence" value="ECO:0007669"/>
    <property type="project" value="TreeGrafter"/>
</dbReference>
<evidence type="ECO:0000256" key="3">
    <source>
        <dbReference type="SAM" id="Coils"/>
    </source>
</evidence>
<keyword evidence="1 2" id="KW-0727">SH2 domain</keyword>
<dbReference type="GO" id="GO:0046854">
    <property type="term" value="P:phosphatidylinositol phosphate biosynthetic process"/>
    <property type="evidence" value="ECO:0007669"/>
    <property type="project" value="TreeGrafter"/>
</dbReference>
<accession>H3CEC8</accession>
<dbReference type="Gene3D" id="3.30.505.10">
    <property type="entry name" value="SH2 domain"/>
    <property type="match status" value="2"/>
</dbReference>
<dbReference type="PANTHER" id="PTHR10155">
    <property type="entry name" value="PHOSPHATIDYLINOSITOL 3-KINASE REGULATORY SUBUNIT"/>
    <property type="match status" value="1"/>
</dbReference>
<sequence length="378" mass="43647">RSTTTGSFLTPDGSFLVQGDYTLTPGKGGSNKLIRILHGDGRFGFSEPLTFDSVVELIGHHQHQSLAQYNSKLDVRLLFPVSRFQQDQLLKEVTLEEVGRRLQEYHSQFQEQSRQYDRLQEDYARTSQEIQMKRTAIEAFNETISIFEEQCHTQERQRQDQAGPEAGPERVLLTYERLKERLSEIHLSRQRLEEELRSQDQELRQAQQQMSGLRPHLLRLRRLRDQHLLWLNRRGVRQRRISDWLGMRSPEEERSSCLSLPHHDERSWFVGDLKRGEAEELLLGRPDGSFLVRESSRKGCYACSVVVEGVVTALRGAADADGGFGFAEPFDRHASLKELVLHYRRASLAQHNRALDVRLAFPVHAHTPSGRGVRPRPR</sequence>
<organism evidence="5 6">
    <name type="scientific">Tetraodon nigroviridis</name>
    <name type="common">Spotted green pufferfish</name>
    <name type="synonym">Chelonodon nigroviridis</name>
    <dbReference type="NCBI Taxonomy" id="99883"/>
    <lineage>
        <taxon>Eukaryota</taxon>
        <taxon>Metazoa</taxon>
        <taxon>Chordata</taxon>
        <taxon>Craniata</taxon>
        <taxon>Vertebrata</taxon>
        <taxon>Euteleostomi</taxon>
        <taxon>Actinopterygii</taxon>
        <taxon>Neopterygii</taxon>
        <taxon>Teleostei</taxon>
        <taxon>Neoteleostei</taxon>
        <taxon>Acanthomorphata</taxon>
        <taxon>Eupercaria</taxon>
        <taxon>Tetraodontiformes</taxon>
        <taxon>Tetradontoidea</taxon>
        <taxon>Tetraodontidae</taxon>
        <taxon>Tetraodon</taxon>
    </lineage>
</organism>
<protein>
    <recommendedName>
        <fullName evidence="4">SH2 domain-containing protein</fullName>
    </recommendedName>
</protein>
<dbReference type="Gene3D" id="1.10.287.1490">
    <property type="match status" value="1"/>
</dbReference>
<dbReference type="GO" id="GO:0008286">
    <property type="term" value="P:insulin receptor signaling pathway"/>
    <property type="evidence" value="ECO:0007669"/>
    <property type="project" value="TreeGrafter"/>
</dbReference>
<keyword evidence="3" id="KW-0175">Coiled coil</keyword>
<feature type="domain" description="SH2" evidence="4">
    <location>
        <begin position="1"/>
        <end position="81"/>
    </location>
</feature>
<evidence type="ECO:0000259" key="4">
    <source>
        <dbReference type="PROSITE" id="PS50001"/>
    </source>
</evidence>
<dbReference type="SMART" id="SM00252">
    <property type="entry name" value="SH2"/>
    <property type="match status" value="2"/>
</dbReference>
<dbReference type="GeneTree" id="ENSGT00940000156259"/>
<dbReference type="InterPro" id="IPR032498">
    <property type="entry name" value="PI3K_P85_iSH2"/>
</dbReference>
<dbReference type="PROSITE" id="PS50001">
    <property type="entry name" value="SH2"/>
    <property type="match status" value="2"/>
</dbReference>
<dbReference type="Proteomes" id="UP000007303">
    <property type="component" value="Unassembled WGS sequence"/>
</dbReference>
<dbReference type="OMA" id="KICHING"/>
<evidence type="ECO:0000256" key="1">
    <source>
        <dbReference type="ARBA" id="ARBA00022999"/>
    </source>
</evidence>
<evidence type="ECO:0000313" key="6">
    <source>
        <dbReference type="Proteomes" id="UP000007303"/>
    </source>
</evidence>
<dbReference type="STRING" id="99883.ENSTNIP00000006602"/>
<dbReference type="InterPro" id="IPR000980">
    <property type="entry name" value="SH2"/>
</dbReference>
<reference evidence="5" key="3">
    <citation type="submission" date="2025-09" db="UniProtKB">
        <authorList>
            <consortium name="Ensembl"/>
        </authorList>
    </citation>
    <scope>IDENTIFICATION</scope>
</reference>
<dbReference type="GO" id="GO:0046935">
    <property type="term" value="F:1-phosphatidylinositol-3-kinase regulator activity"/>
    <property type="evidence" value="ECO:0007669"/>
    <property type="project" value="TreeGrafter"/>
</dbReference>
<feature type="domain" description="SH2" evidence="4">
    <location>
        <begin position="268"/>
        <end position="363"/>
    </location>
</feature>
<dbReference type="HOGENOM" id="CLU_041839_0_0_1"/>
<keyword evidence="6" id="KW-1185">Reference proteome</keyword>
<evidence type="ECO:0000256" key="2">
    <source>
        <dbReference type="PROSITE-ProRule" id="PRU00191"/>
    </source>
</evidence>
<dbReference type="Pfam" id="PF00017">
    <property type="entry name" value="SH2"/>
    <property type="match status" value="1"/>
</dbReference>
<dbReference type="PANTHER" id="PTHR10155:SF10">
    <property type="entry name" value="PI3K21B, ISOFORM B"/>
    <property type="match status" value="1"/>
</dbReference>
<name>H3CEC8_TETNG</name>
<dbReference type="SUPFAM" id="SSF55550">
    <property type="entry name" value="SH2 domain"/>
    <property type="match status" value="2"/>
</dbReference>
<reference evidence="6" key="1">
    <citation type="journal article" date="2004" name="Nature">
        <title>Genome duplication in the teleost fish Tetraodon nigroviridis reveals the early vertebrate proto-karyotype.</title>
        <authorList>
            <person name="Jaillon O."/>
            <person name="Aury J.-M."/>
            <person name="Brunet F."/>
            <person name="Petit J.-L."/>
            <person name="Stange-Thomann N."/>
            <person name="Mauceli E."/>
            <person name="Bouneau L."/>
            <person name="Fischer C."/>
            <person name="Ozouf-Costaz C."/>
            <person name="Bernot A."/>
            <person name="Nicaud S."/>
            <person name="Jaffe D."/>
            <person name="Fisher S."/>
            <person name="Lutfalla G."/>
            <person name="Dossat C."/>
            <person name="Segurens B."/>
            <person name="Dasilva C."/>
            <person name="Salanoubat M."/>
            <person name="Levy M."/>
            <person name="Boudet N."/>
            <person name="Castellano S."/>
            <person name="Anthouard V."/>
            <person name="Jubin C."/>
            <person name="Castelli V."/>
            <person name="Katinka M."/>
            <person name="Vacherie B."/>
            <person name="Biemont C."/>
            <person name="Skalli Z."/>
            <person name="Cattolico L."/>
            <person name="Poulain J."/>
            <person name="De Berardinis V."/>
            <person name="Cruaud C."/>
            <person name="Duprat S."/>
            <person name="Brottier P."/>
            <person name="Coutanceau J.-P."/>
            <person name="Gouzy J."/>
            <person name="Parra G."/>
            <person name="Lardier G."/>
            <person name="Chapple C."/>
            <person name="McKernan K.J."/>
            <person name="McEwan P."/>
            <person name="Bosak S."/>
            <person name="Kellis M."/>
            <person name="Volff J.-N."/>
            <person name="Guigo R."/>
            <person name="Zody M.C."/>
            <person name="Mesirov J."/>
            <person name="Lindblad-Toh K."/>
            <person name="Birren B."/>
            <person name="Nusbaum C."/>
            <person name="Kahn D."/>
            <person name="Robinson-Rechavi M."/>
            <person name="Laudet V."/>
            <person name="Schachter V."/>
            <person name="Quetier F."/>
            <person name="Saurin W."/>
            <person name="Scarpelli C."/>
            <person name="Wincker P."/>
            <person name="Lander E.S."/>
            <person name="Weissenbach J."/>
            <person name="Roest Crollius H."/>
        </authorList>
    </citation>
    <scope>NUCLEOTIDE SEQUENCE [LARGE SCALE GENOMIC DNA]</scope>
</reference>
<reference evidence="5" key="2">
    <citation type="submission" date="2025-08" db="UniProtKB">
        <authorList>
            <consortium name="Ensembl"/>
        </authorList>
    </citation>
    <scope>IDENTIFICATION</scope>
</reference>
<proteinExistence type="predicted"/>
<dbReference type="InParanoid" id="H3CEC8"/>
<dbReference type="PRINTS" id="PR00401">
    <property type="entry name" value="SH2DOMAIN"/>
</dbReference>
<feature type="coiled-coil region" evidence="3">
    <location>
        <begin position="95"/>
        <end position="136"/>
    </location>
</feature>
<dbReference type="Ensembl" id="ENSTNIT00000006753.1">
    <property type="protein sequence ID" value="ENSTNIP00000006602.1"/>
    <property type="gene ID" value="ENSTNIG00000003993.1"/>
</dbReference>
<dbReference type="InterPro" id="IPR036860">
    <property type="entry name" value="SH2_dom_sf"/>
</dbReference>